<proteinExistence type="predicted"/>
<evidence type="ECO:0000313" key="3">
    <source>
        <dbReference type="Proteomes" id="UP001345691"/>
    </source>
</evidence>
<evidence type="ECO:0000256" key="1">
    <source>
        <dbReference type="SAM" id="MobiDB-lite"/>
    </source>
</evidence>
<gene>
    <name evidence="2" type="ORF">LTR69_008063</name>
</gene>
<name>A0ABR0J4B5_9EURO</name>
<accession>A0ABR0J4B5</accession>
<sequence>MLLHGDFTSGSGAKDSSDIAVQQSAVTPSRAFDFTDDFDMEAMLLRQVHSGELWNEAYSTQQLGLDDAQWRPGMYDQLAVPPK</sequence>
<feature type="region of interest" description="Disordered" evidence="1">
    <location>
        <begin position="1"/>
        <end position="22"/>
    </location>
</feature>
<organism evidence="2 3">
    <name type="scientific">Exophiala sideris</name>
    <dbReference type="NCBI Taxonomy" id="1016849"/>
    <lineage>
        <taxon>Eukaryota</taxon>
        <taxon>Fungi</taxon>
        <taxon>Dikarya</taxon>
        <taxon>Ascomycota</taxon>
        <taxon>Pezizomycotina</taxon>
        <taxon>Eurotiomycetes</taxon>
        <taxon>Chaetothyriomycetidae</taxon>
        <taxon>Chaetothyriales</taxon>
        <taxon>Herpotrichiellaceae</taxon>
        <taxon>Exophiala</taxon>
    </lineage>
</organism>
<comment type="caution">
    <text evidence="2">The sequence shown here is derived from an EMBL/GenBank/DDBJ whole genome shotgun (WGS) entry which is preliminary data.</text>
</comment>
<reference evidence="2 3" key="1">
    <citation type="submission" date="2023-08" db="EMBL/GenBank/DDBJ databases">
        <title>Black Yeasts Isolated from many extreme environments.</title>
        <authorList>
            <person name="Coleine C."/>
            <person name="Stajich J.E."/>
            <person name="Selbmann L."/>
        </authorList>
    </citation>
    <scope>NUCLEOTIDE SEQUENCE [LARGE SCALE GENOMIC DNA]</scope>
    <source>
        <strain evidence="2 3">CCFEE 6328</strain>
    </source>
</reference>
<dbReference type="EMBL" id="JAVRRF010000019">
    <property type="protein sequence ID" value="KAK5055688.1"/>
    <property type="molecule type" value="Genomic_DNA"/>
</dbReference>
<dbReference type="Proteomes" id="UP001345691">
    <property type="component" value="Unassembled WGS sequence"/>
</dbReference>
<evidence type="ECO:0000313" key="2">
    <source>
        <dbReference type="EMBL" id="KAK5055688.1"/>
    </source>
</evidence>
<keyword evidence="3" id="KW-1185">Reference proteome</keyword>
<protein>
    <submittedName>
        <fullName evidence="2">Uncharacterized protein</fullName>
    </submittedName>
</protein>